<comment type="catalytic activity">
    <reaction evidence="12">
        <text>ssDNA + n NTP = ssDNA/pppN(pN)n-1 hybrid + (n-1) diphosphate.</text>
        <dbReference type="EC" id="2.7.7.101"/>
    </reaction>
</comment>
<dbReference type="SUPFAM" id="SSF48024">
    <property type="entry name" value="N-terminal domain of DnaB helicase"/>
    <property type="match status" value="1"/>
</dbReference>
<dbReference type="InterPro" id="IPR006171">
    <property type="entry name" value="TOPRIM_dom"/>
</dbReference>
<dbReference type="PIRSF" id="PIRSF002811">
    <property type="entry name" value="DnaG"/>
    <property type="match status" value="1"/>
</dbReference>
<evidence type="ECO:0000313" key="16">
    <source>
        <dbReference type="EMBL" id="SHE82318.1"/>
    </source>
</evidence>
<keyword evidence="8 12" id="KW-0862">Zinc</keyword>
<keyword evidence="2 12" id="KW-0639">Primosome</keyword>
<accession>A0A1M4WM63</accession>
<dbReference type="Gene3D" id="3.90.980.10">
    <property type="entry name" value="DNA primase, catalytic core, N-terminal domain"/>
    <property type="match status" value="1"/>
</dbReference>
<dbReference type="SUPFAM" id="SSF57783">
    <property type="entry name" value="Zinc beta-ribbon"/>
    <property type="match status" value="1"/>
</dbReference>
<feature type="domain" description="Toprim" evidence="15">
    <location>
        <begin position="254"/>
        <end position="335"/>
    </location>
</feature>
<gene>
    <name evidence="12" type="primary">dnaG</name>
    <name evidence="16" type="ORF">SAMN02745195_01211</name>
</gene>
<dbReference type="RefSeq" id="WP_072968330.1">
    <property type="nucleotide sequence ID" value="NZ_FQUR01000010.1"/>
</dbReference>
<comment type="domain">
    <text evidence="12">Contains an N-terminal zinc-binding domain, a central core domain that contains the primase activity, and a C-terminal DnaB-binding domain.</text>
</comment>
<dbReference type="Pfam" id="PF13155">
    <property type="entry name" value="Toprim_2"/>
    <property type="match status" value="1"/>
</dbReference>
<evidence type="ECO:0000256" key="1">
    <source>
        <dbReference type="ARBA" id="ARBA00022478"/>
    </source>
</evidence>
<dbReference type="AlphaFoldDB" id="A0A1M4WM63"/>
<dbReference type="NCBIfam" id="TIGR01391">
    <property type="entry name" value="dnaG"/>
    <property type="match status" value="1"/>
</dbReference>
<evidence type="ECO:0000256" key="8">
    <source>
        <dbReference type="ARBA" id="ARBA00022833"/>
    </source>
</evidence>
<sequence length="595" mass="68305">MAYSKEMIERVIEANDIIDVISEYLELKKAGKEFKGLCPFHREKTPSFMVSQEKQVYHCFGCNASGNVVTFIMDIENLTFKEAIEFLADRVGITLEEIELTEKEYQKKKLIDEIYKINKLAAMYFYNKLFSEEGRQALVYIRKRGLTEATIKKFGIGYSPPQGNGLLNFLKEKGYTESFLVKAGLLSQKNNRYYDRFRNRMMFPIIDVKGNIIGFGGRSIDDSLPKYLNTPETEVFKKGKNLFAINFAKKTQQDKFIIVEGYMDAISLHQAGIDCAVASLGTALTEDQARLIKRYKRNVVIAYDADEAGISAALRGLDILDELNLNIKVLTIPHGKDPDEFLKKNGVEAFNQLIENADSLIEFKAKVYRKNLDLDNPQDRIIYVKKIAKDIAKLSDEVKREVYISSVAKVAQIPENAVRTEVSHFVNREIEKNQKNMYIAGNIRHNIYSSSKISPEKYLIALLLYDNNLYKKVKETITADMLENVKLRPIFEEIMSRLEDGNKTQINDIVYLLQEENLISDFNDIIKAFYESENITEQAIDDIINKILINSLAVKRESIKRAINEAHMVGDIEKERQLLIELQNCEKEMLKIKNG</sequence>
<dbReference type="Pfam" id="PF08275">
    <property type="entry name" value="DNAG_N"/>
    <property type="match status" value="1"/>
</dbReference>
<dbReference type="PANTHER" id="PTHR30313:SF2">
    <property type="entry name" value="DNA PRIMASE"/>
    <property type="match status" value="1"/>
</dbReference>
<evidence type="ECO:0000256" key="9">
    <source>
        <dbReference type="ARBA" id="ARBA00022842"/>
    </source>
</evidence>
<dbReference type="GO" id="GO:0005524">
    <property type="term" value="F:ATP binding"/>
    <property type="evidence" value="ECO:0007669"/>
    <property type="project" value="InterPro"/>
</dbReference>
<reference evidence="17" key="1">
    <citation type="submission" date="2016-11" db="EMBL/GenBank/DDBJ databases">
        <authorList>
            <person name="Varghese N."/>
            <person name="Submissions S."/>
        </authorList>
    </citation>
    <scope>NUCLEOTIDE SEQUENCE [LARGE SCALE GENOMIC DNA]</scope>
    <source>
        <strain evidence="17">DSM 18761</strain>
    </source>
</reference>
<keyword evidence="9" id="KW-0460">Magnesium</keyword>
<dbReference type="Proteomes" id="UP000184127">
    <property type="component" value="Unassembled WGS sequence"/>
</dbReference>
<evidence type="ECO:0000256" key="4">
    <source>
        <dbReference type="ARBA" id="ARBA00022695"/>
    </source>
</evidence>
<evidence type="ECO:0000256" key="10">
    <source>
        <dbReference type="ARBA" id="ARBA00023125"/>
    </source>
</evidence>
<dbReference type="GO" id="GO:0003677">
    <property type="term" value="F:DNA binding"/>
    <property type="evidence" value="ECO:0007669"/>
    <property type="project" value="UniProtKB-KW"/>
</dbReference>
<dbReference type="PROSITE" id="PS50880">
    <property type="entry name" value="TOPRIM"/>
    <property type="match status" value="1"/>
</dbReference>
<dbReference type="GO" id="GO:0000428">
    <property type="term" value="C:DNA-directed RNA polymerase complex"/>
    <property type="evidence" value="ECO:0007669"/>
    <property type="project" value="UniProtKB-KW"/>
</dbReference>
<comment type="cofactor">
    <cofactor evidence="12 13 14">
        <name>Zn(2+)</name>
        <dbReference type="ChEBI" id="CHEBI:29105"/>
    </cofactor>
    <text evidence="12 13 14">Binds 1 zinc ion per monomer.</text>
</comment>
<dbReference type="Pfam" id="PF01807">
    <property type="entry name" value="Zn_ribbon_DnaG"/>
    <property type="match status" value="1"/>
</dbReference>
<dbReference type="Gene3D" id="3.90.580.10">
    <property type="entry name" value="Zinc finger, CHC2-type domain"/>
    <property type="match status" value="1"/>
</dbReference>
<dbReference type="FunFam" id="3.90.980.10:FF:000001">
    <property type="entry name" value="DNA primase"/>
    <property type="match status" value="1"/>
</dbReference>
<dbReference type="Pfam" id="PF10410">
    <property type="entry name" value="DnaB_bind"/>
    <property type="match status" value="1"/>
</dbReference>
<dbReference type="PANTHER" id="PTHR30313">
    <property type="entry name" value="DNA PRIMASE"/>
    <property type="match status" value="1"/>
</dbReference>
<evidence type="ECO:0000256" key="6">
    <source>
        <dbReference type="ARBA" id="ARBA00022723"/>
    </source>
</evidence>
<evidence type="ECO:0000259" key="15">
    <source>
        <dbReference type="PROSITE" id="PS50880"/>
    </source>
</evidence>
<organism evidence="16 17">
    <name type="scientific">Thermoanaerobacter uzonensis DSM 18761</name>
    <dbReference type="NCBI Taxonomy" id="1123369"/>
    <lineage>
        <taxon>Bacteria</taxon>
        <taxon>Bacillati</taxon>
        <taxon>Bacillota</taxon>
        <taxon>Clostridia</taxon>
        <taxon>Thermoanaerobacterales</taxon>
        <taxon>Thermoanaerobacteraceae</taxon>
        <taxon>Thermoanaerobacter</taxon>
    </lineage>
</organism>
<dbReference type="SMART" id="SM00400">
    <property type="entry name" value="ZnF_CHCC"/>
    <property type="match status" value="1"/>
</dbReference>
<evidence type="ECO:0000256" key="14">
    <source>
        <dbReference type="PIRSR" id="PIRSR002811-1"/>
    </source>
</evidence>
<dbReference type="GO" id="GO:0003678">
    <property type="term" value="F:DNA helicase activity"/>
    <property type="evidence" value="ECO:0007669"/>
    <property type="project" value="InterPro"/>
</dbReference>
<dbReference type="EC" id="2.7.7.101" evidence="12"/>
<dbReference type="InterPro" id="IPR050219">
    <property type="entry name" value="DnaG_primase"/>
</dbReference>
<protein>
    <recommendedName>
        <fullName evidence="12 13">DNA primase</fullName>
        <ecNumber evidence="12">2.7.7.101</ecNumber>
    </recommendedName>
</protein>
<dbReference type="InterPro" id="IPR016136">
    <property type="entry name" value="DNA_helicase_N/primase_C"/>
</dbReference>
<comment type="function">
    <text evidence="12 13">RNA polymerase that catalyzes the synthesis of short RNA molecules used as primers for DNA polymerase during DNA replication.</text>
</comment>
<evidence type="ECO:0000256" key="7">
    <source>
        <dbReference type="ARBA" id="ARBA00022771"/>
    </source>
</evidence>
<name>A0A1M4WM63_9THEO</name>
<keyword evidence="5 12" id="KW-0235">DNA replication</keyword>
<dbReference type="InterPro" id="IPR034151">
    <property type="entry name" value="TOPRIM_DnaG_bac"/>
</dbReference>
<dbReference type="HAMAP" id="MF_00974">
    <property type="entry name" value="DNA_primase_DnaG"/>
    <property type="match status" value="1"/>
</dbReference>
<keyword evidence="3 12" id="KW-0808">Transferase</keyword>
<dbReference type="Gene3D" id="1.10.860.10">
    <property type="entry name" value="DNAb Helicase, Chain A"/>
    <property type="match status" value="1"/>
</dbReference>
<keyword evidence="10 12" id="KW-0238">DNA-binding</keyword>
<keyword evidence="11 12" id="KW-0804">Transcription</keyword>
<comment type="subunit">
    <text evidence="12">Monomer. Interacts with DnaB.</text>
</comment>
<evidence type="ECO:0000313" key="17">
    <source>
        <dbReference type="Proteomes" id="UP000184127"/>
    </source>
</evidence>
<dbReference type="FunFam" id="3.40.1360.10:FF:000002">
    <property type="entry name" value="DNA primase"/>
    <property type="match status" value="1"/>
</dbReference>
<keyword evidence="1 12" id="KW-0240">DNA-directed RNA polymerase</keyword>
<dbReference type="InterPro" id="IPR002694">
    <property type="entry name" value="Znf_CHC2"/>
</dbReference>
<dbReference type="InterPro" id="IPR036185">
    <property type="entry name" value="DNA_heli_DnaB-like_N_sf"/>
</dbReference>
<dbReference type="InterPro" id="IPR037068">
    <property type="entry name" value="DNA_primase_core_N_sf"/>
</dbReference>
<dbReference type="Gene3D" id="3.40.1360.10">
    <property type="match status" value="1"/>
</dbReference>
<dbReference type="GO" id="GO:0006269">
    <property type="term" value="P:DNA replication, synthesis of primer"/>
    <property type="evidence" value="ECO:0007669"/>
    <property type="project" value="UniProtKB-UniRule"/>
</dbReference>
<evidence type="ECO:0000256" key="2">
    <source>
        <dbReference type="ARBA" id="ARBA00022515"/>
    </source>
</evidence>
<keyword evidence="7 12" id="KW-0863">Zinc-finger</keyword>
<keyword evidence="17" id="KW-1185">Reference proteome</keyword>
<dbReference type="InterPro" id="IPR030846">
    <property type="entry name" value="DnaG_bac"/>
</dbReference>
<dbReference type="SUPFAM" id="SSF56731">
    <property type="entry name" value="DNA primase core"/>
    <property type="match status" value="1"/>
</dbReference>
<evidence type="ECO:0000256" key="13">
    <source>
        <dbReference type="PIRNR" id="PIRNR002811"/>
    </source>
</evidence>
<evidence type="ECO:0000256" key="3">
    <source>
        <dbReference type="ARBA" id="ARBA00022679"/>
    </source>
</evidence>
<proteinExistence type="inferred from homology"/>
<comment type="similarity">
    <text evidence="12 13">Belongs to the DnaG primase family.</text>
</comment>
<dbReference type="GO" id="GO:0005737">
    <property type="term" value="C:cytoplasm"/>
    <property type="evidence" value="ECO:0007669"/>
    <property type="project" value="TreeGrafter"/>
</dbReference>
<dbReference type="InterPro" id="IPR013264">
    <property type="entry name" value="DNAG_N"/>
</dbReference>
<dbReference type="GO" id="GO:0003899">
    <property type="term" value="F:DNA-directed RNA polymerase activity"/>
    <property type="evidence" value="ECO:0007669"/>
    <property type="project" value="UniProtKB-UniRule"/>
</dbReference>
<dbReference type="InterPro" id="IPR006295">
    <property type="entry name" value="DNA_primase_DnaG"/>
</dbReference>
<dbReference type="InterPro" id="IPR019475">
    <property type="entry name" value="DNA_primase_DnaB-bd"/>
</dbReference>
<dbReference type="SMART" id="SM00493">
    <property type="entry name" value="TOPRIM"/>
    <property type="match status" value="1"/>
</dbReference>
<evidence type="ECO:0000256" key="11">
    <source>
        <dbReference type="ARBA" id="ARBA00023163"/>
    </source>
</evidence>
<dbReference type="CDD" id="cd03364">
    <property type="entry name" value="TOPRIM_DnaG_primases"/>
    <property type="match status" value="1"/>
</dbReference>
<keyword evidence="6 12" id="KW-0479">Metal-binding</keyword>
<dbReference type="GO" id="GO:0008270">
    <property type="term" value="F:zinc ion binding"/>
    <property type="evidence" value="ECO:0007669"/>
    <property type="project" value="UniProtKB-UniRule"/>
</dbReference>
<dbReference type="FunFam" id="3.90.580.10:FF:000001">
    <property type="entry name" value="DNA primase"/>
    <property type="match status" value="1"/>
</dbReference>
<feature type="zinc finger region" description="CHC2-type" evidence="12 14">
    <location>
        <begin position="38"/>
        <end position="62"/>
    </location>
</feature>
<dbReference type="GO" id="GO:1990077">
    <property type="term" value="C:primosome complex"/>
    <property type="evidence" value="ECO:0007669"/>
    <property type="project" value="UniProtKB-KW"/>
</dbReference>
<dbReference type="InterPro" id="IPR036977">
    <property type="entry name" value="DNA_primase_Znf_CHC2"/>
</dbReference>
<keyword evidence="4 12" id="KW-0548">Nucleotidyltransferase</keyword>
<dbReference type="EMBL" id="FQUR01000010">
    <property type="protein sequence ID" value="SHE82318.1"/>
    <property type="molecule type" value="Genomic_DNA"/>
</dbReference>
<evidence type="ECO:0000256" key="5">
    <source>
        <dbReference type="ARBA" id="ARBA00022705"/>
    </source>
</evidence>
<evidence type="ECO:0000256" key="12">
    <source>
        <dbReference type="HAMAP-Rule" id="MF_00974"/>
    </source>
</evidence>